<dbReference type="GO" id="GO:0003964">
    <property type="term" value="F:RNA-directed DNA polymerase activity"/>
    <property type="evidence" value="ECO:0007669"/>
    <property type="project" value="UniProtKB-KW"/>
</dbReference>
<reference evidence="2" key="1">
    <citation type="journal article" date="2019" name="Plant Biotechnol. J.">
        <title>Genome sequencing of the Australian wild diploid species Gossypium australe highlights disease resistance and delayed gland morphogenesis.</title>
        <authorList>
            <person name="Cai Y."/>
            <person name="Cai X."/>
            <person name="Wang Q."/>
            <person name="Wang P."/>
            <person name="Zhang Y."/>
            <person name="Cai C."/>
            <person name="Xu Y."/>
            <person name="Wang K."/>
            <person name="Zhou Z."/>
            <person name="Wang C."/>
            <person name="Geng S."/>
            <person name="Li B."/>
            <person name="Dong Q."/>
            <person name="Hou Y."/>
            <person name="Wang H."/>
            <person name="Ai P."/>
            <person name="Liu Z."/>
            <person name="Yi F."/>
            <person name="Sun M."/>
            <person name="An G."/>
            <person name="Cheng J."/>
            <person name="Zhang Y."/>
            <person name="Shi Q."/>
            <person name="Xie Y."/>
            <person name="Shi X."/>
            <person name="Chang Y."/>
            <person name="Huang F."/>
            <person name="Chen Y."/>
            <person name="Hong S."/>
            <person name="Mi L."/>
            <person name="Sun Q."/>
            <person name="Zhang L."/>
            <person name="Zhou B."/>
            <person name="Peng R."/>
            <person name="Zhang X."/>
            <person name="Liu F."/>
        </authorList>
    </citation>
    <scope>NUCLEOTIDE SEQUENCE [LARGE SCALE GENOMIC DNA]</scope>
    <source>
        <strain evidence="2">cv. PA1801</strain>
    </source>
</reference>
<evidence type="ECO:0000313" key="1">
    <source>
        <dbReference type="EMBL" id="KAA3467370.1"/>
    </source>
</evidence>
<keyword evidence="1" id="KW-0695">RNA-directed DNA polymerase</keyword>
<evidence type="ECO:0000313" key="2">
    <source>
        <dbReference type="Proteomes" id="UP000325315"/>
    </source>
</evidence>
<protein>
    <submittedName>
        <fullName evidence="1">Reverse transcriptase</fullName>
    </submittedName>
</protein>
<accession>A0A5B6VDS8</accession>
<gene>
    <name evidence="1" type="ORF">EPI10_002388</name>
</gene>
<keyword evidence="1" id="KW-0808">Transferase</keyword>
<proteinExistence type="predicted"/>
<keyword evidence="1" id="KW-0548">Nucleotidyltransferase</keyword>
<comment type="caution">
    <text evidence="1">The sequence shown here is derived from an EMBL/GenBank/DDBJ whole genome shotgun (WGS) entry which is preliminary data.</text>
</comment>
<dbReference type="AlphaFoldDB" id="A0A5B6VDS8"/>
<dbReference type="EMBL" id="SMMG02000007">
    <property type="protein sequence ID" value="KAA3467370.1"/>
    <property type="molecule type" value="Genomic_DNA"/>
</dbReference>
<name>A0A5B6VDS8_9ROSI</name>
<dbReference type="OrthoDB" id="1750221at2759"/>
<sequence length="89" mass="10025">MEKVRRTCGYVNGIDVGAKGSRGGLSLGWKDDISISLKSFSKAHIDVEVVVENKPELKESNDLPWLVLGDFNEVIYSFEKRGGRLREER</sequence>
<dbReference type="Proteomes" id="UP000325315">
    <property type="component" value="Unassembled WGS sequence"/>
</dbReference>
<organism evidence="1 2">
    <name type="scientific">Gossypium australe</name>
    <dbReference type="NCBI Taxonomy" id="47621"/>
    <lineage>
        <taxon>Eukaryota</taxon>
        <taxon>Viridiplantae</taxon>
        <taxon>Streptophyta</taxon>
        <taxon>Embryophyta</taxon>
        <taxon>Tracheophyta</taxon>
        <taxon>Spermatophyta</taxon>
        <taxon>Magnoliopsida</taxon>
        <taxon>eudicotyledons</taxon>
        <taxon>Gunneridae</taxon>
        <taxon>Pentapetalae</taxon>
        <taxon>rosids</taxon>
        <taxon>malvids</taxon>
        <taxon>Malvales</taxon>
        <taxon>Malvaceae</taxon>
        <taxon>Malvoideae</taxon>
        <taxon>Gossypium</taxon>
    </lineage>
</organism>
<keyword evidence="2" id="KW-1185">Reference proteome</keyword>